<comment type="caution">
    <text evidence="2">The sequence shown here is derived from an EMBL/GenBank/DDBJ whole genome shotgun (WGS) entry which is preliminary data.</text>
</comment>
<protein>
    <recommendedName>
        <fullName evidence="1">Bacteriophage T5 Orf172 DNA-binding domain-containing protein</fullName>
    </recommendedName>
</protein>
<evidence type="ECO:0000313" key="3">
    <source>
        <dbReference type="Proteomes" id="UP001465976"/>
    </source>
</evidence>
<gene>
    <name evidence="2" type="ORF">V5O48_004141</name>
</gene>
<dbReference type="Proteomes" id="UP001465976">
    <property type="component" value="Unassembled WGS sequence"/>
</dbReference>
<dbReference type="EMBL" id="JBAHYK010000134">
    <property type="protein sequence ID" value="KAL0577843.1"/>
    <property type="molecule type" value="Genomic_DNA"/>
</dbReference>
<evidence type="ECO:0000313" key="2">
    <source>
        <dbReference type="EMBL" id="KAL0577843.1"/>
    </source>
</evidence>
<name>A0ABR3FR12_9AGAR</name>
<dbReference type="InterPro" id="IPR053006">
    <property type="entry name" value="Meiosis_regulatory"/>
</dbReference>
<dbReference type="Pfam" id="PF10544">
    <property type="entry name" value="T5orf172"/>
    <property type="match status" value="1"/>
</dbReference>
<organism evidence="2 3">
    <name type="scientific">Marasmius crinis-equi</name>
    <dbReference type="NCBI Taxonomy" id="585013"/>
    <lineage>
        <taxon>Eukaryota</taxon>
        <taxon>Fungi</taxon>
        <taxon>Dikarya</taxon>
        <taxon>Basidiomycota</taxon>
        <taxon>Agaricomycotina</taxon>
        <taxon>Agaricomycetes</taxon>
        <taxon>Agaricomycetidae</taxon>
        <taxon>Agaricales</taxon>
        <taxon>Marasmiineae</taxon>
        <taxon>Marasmiaceae</taxon>
        <taxon>Marasmius</taxon>
    </lineage>
</organism>
<feature type="domain" description="Bacteriophage T5 Orf172 DNA-binding" evidence="1">
    <location>
        <begin position="82"/>
        <end position="161"/>
    </location>
</feature>
<sequence length="259" mass="30110">MANSFNSKQFAFAIHSLVYYIKHRPPTPEYLGMRHSRRDVTTRFSTDVARFVEKRIEEAKALQIMENDGPGLIYVKLFIIQALEQVWFTKIGRTQRTLYLRLAEHRRSCPSHEEVAVSAVWVPWVRWTERLVHRMLEKEAVGRPQDCCRDCSQEHREIFAWEDPTALMEDVLLPLIYEAAKSANTRCIQQSGSFTSKDAVFRSEVWGPVVDRSRWLPYPSAKILNPTSDDVKDTNIGVVNTCRESGAEERLTLYYLPMR</sequence>
<reference evidence="2 3" key="1">
    <citation type="submission" date="2024-02" db="EMBL/GenBank/DDBJ databases">
        <title>A draft genome for the cacao thread blight pathogen Marasmius crinis-equi.</title>
        <authorList>
            <person name="Cohen S.P."/>
            <person name="Baruah I.K."/>
            <person name="Amoako-Attah I."/>
            <person name="Bukari Y."/>
            <person name="Meinhardt L.W."/>
            <person name="Bailey B.A."/>
        </authorList>
    </citation>
    <scope>NUCLEOTIDE SEQUENCE [LARGE SCALE GENOMIC DNA]</scope>
    <source>
        <strain evidence="2 3">GH-76</strain>
    </source>
</reference>
<accession>A0ABR3FR12</accession>
<dbReference type="PANTHER" id="PTHR28094">
    <property type="entry name" value="MEIOTICALLY UP-REGULATED GENE 113 PROTEIN"/>
    <property type="match status" value="1"/>
</dbReference>
<dbReference type="PANTHER" id="PTHR28094:SF1">
    <property type="entry name" value="MEIOTICALLY UP-REGULATED GENE 113 PROTEIN"/>
    <property type="match status" value="1"/>
</dbReference>
<keyword evidence="3" id="KW-1185">Reference proteome</keyword>
<evidence type="ECO:0000259" key="1">
    <source>
        <dbReference type="Pfam" id="PF10544"/>
    </source>
</evidence>
<proteinExistence type="predicted"/>
<dbReference type="InterPro" id="IPR018306">
    <property type="entry name" value="Phage_T5_Orf172_DNA-bd"/>
</dbReference>